<protein>
    <submittedName>
        <fullName evidence="3">FAD dependent oxidoreductase</fullName>
    </submittedName>
</protein>
<gene>
    <name evidence="3" type="ordered locus">Vdis_0270</name>
</gene>
<dbReference type="RefSeq" id="WP_013335403.1">
    <property type="nucleotide sequence ID" value="NC_014537.1"/>
</dbReference>
<dbReference type="Pfam" id="PF04324">
    <property type="entry name" value="Fer2_BFD"/>
    <property type="match status" value="1"/>
</dbReference>
<evidence type="ECO:0000259" key="1">
    <source>
        <dbReference type="Pfam" id="PF01266"/>
    </source>
</evidence>
<accession>E1QT86</accession>
<keyword evidence="4" id="KW-1185">Reference proteome</keyword>
<dbReference type="InterPro" id="IPR041854">
    <property type="entry name" value="BFD-like_2Fe2S-bd_dom_sf"/>
</dbReference>
<dbReference type="AlphaFoldDB" id="E1QT86"/>
<dbReference type="EMBL" id="CP002100">
    <property type="protein sequence ID" value="ADN49678.1"/>
    <property type="molecule type" value="Genomic_DNA"/>
</dbReference>
<dbReference type="InterPro" id="IPR007419">
    <property type="entry name" value="BFD-like_2Fe2S-bd_dom"/>
</dbReference>
<dbReference type="InterPro" id="IPR036188">
    <property type="entry name" value="FAD/NAD-bd_sf"/>
</dbReference>
<dbReference type="InterPro" id="IPR052745">
    <property type="entry name" value="G3P_Oxidase/Oxidoreductase"/>
</dbReference>
<evidence type="ECO:0000313" key="3">
    <source>
        <dbReference type="EMBL" id="ADN49678.1"/>
    </source>
</evidence>
<reference evidence="3 4" key="1">
    <citation type="journal article" date="2010" name="Stand. Genomic Sci.">
        <title>Complete genome sequence of Vulcanisaeta distributa type strain (IC-017).</title>
        <authorList>
            <person name="Mavromatis K."/>
            <person name="Sikorski J."/>
            <person name="Pabst E."/>
            <person name="Teshima H."/>
            <person name="Lapidus A."/>
            <person name="Lucas S."/>
            <person name="Nolan M."/>
            <person name="Glavina Del Rio T."/>
            <person name="Cheng J.F."/>
            <person name="Bruce D."/>
            <person name="Goodwin L."/>
            <person name="Pitluck S."/>
            <person name="Liolios K."/>
            <person name="Ivanova N."/>
            <person name="Mikhailova N."/>
            <person name="Pati A."/>
            <person name="Chen A."/>
            <person name="Palaniappan K."/>
            <person name="Land M."/>
            <person name="Hauser L."/>
            <person name="Chang Y.J."/>
            <person name="Jeffries C.D."/>
            <person name="Rohde M."/>
            <person name="Spring S."/>
            <person name="Goker M."/>
            <person name="Wirth R."/>
            <person name="Woyke T."/>
            <person name="Bristow J."/>
            <person name="Eisen J.A."/>
            <person name="Markowitz V."/>
            <person name="Hugenholtz P."/>
            <person name="Klenk H.P."/>
            <person name="Kyrpides N.C."/>
        </authorList>
    </citation>
    <scope>NUCLEOTIDE SEQUENCE [LARGE SCALE GENOMIC DNA]</scope>
    <source>
        <strain evidence="4">DSM 14429 / JCM 11212 / NBRC 100878 / IC-017</strain>
    </source>
</reference>
<dbReference type="PANTHER" id="PTHR42720:SF1">
    <property type="entry name" value="GLYCEROL 3-PHOSPHATE OXIDASE"/>
    <property type="match status" value="1"/>
</dbReference>
<organism evidence="3 4">
    <name type="scientific">Vulcanisaeta distributa (strain DSM 14429 / JCM 11212 / NBRC 100878 / IC-017)</name>
    <dbReference type="NCBI Taxonomy" id="572478"/>
    <lineage>
        <taxon>Archaea</taxon>
        <taxon>Thermoproteota</taxon>
        <taxon>Thermoprotei</taxon>
        <taxon>Thermoproteales</taxon>
        <taxon>Thermoproteaceae</taxon>
        <taxon>Vulcanisaeta</taxon>
    </lineage>
</organism>
<name>E1QT86_VULDI</name>
<dbReference type="STRING" id="572478.Vdis_0270"/>
<dbReference type="Gene3D" id="3.30.9.10">
    <property type="entry name" value="D-Amino Acid Oxidase, subunit A, domain 2"/>
    <property type="match status" value="1"/>
</dbReference>
<evidence type="ECO:0000259" key="2">
    <source>
        <dbReference type="Pfam" id="PF04324"/>
    </source>
</evidence>
<proteinExistence type="predicted"/>
<dbReference type="eggNOG" id="arCOG00754">
    <property type="taxonomic scope" value="Archaea"/>
</dbReference>
<dbReference type="Gene3D" id="3.50.50.60">
    <property type="entry name" value="FAD/NAD(P)-binding domain"/>
    <property type="match status" value="1"/>
</dbReference>
<evidence type="ECO:0000313" key="4">
    <source>
        <dbReference type="Proteomes" id="UP000006681"/>
    </source>
</evidence>
<feature type="domain" description="FAD dependent oxidoreductase" evidence="1">
    <location>
        <begin position="4"/>
        <end position="351"/>
    </location>
</feature>
<dbReference type="GeneID" id="9751187"/>
<dbReference type="Proteomes" id="UP000006681">
    <property type="component" value="Chromosome"/>
</dbReference>
<dbReference type="Gene3D" id="1.10.10.1100">
    <property type="entry name" value="BFD-like [2Fe-2S]-binding domain"/>
    <property type="match status" value="1"/>
</dbReference>
<dbReference type="OrthoDB" id="2001at2157"/>
<reference evidence="4" key="2">
    <citation type="journal article" date="2010" name="Stand. Genomic Sci.">
        <title>Complete genome sequence of Vulcanisaeta distributa type strain (IC-017T).</title>
        <authorList>
            <person name="Mavromatis K."/>
            <person name="Sikorski J."/>
            <person name="Pabst E."/>
            <person name="Teshima H."/>
            <person name="Lapidus A."/>
            <person name="Lucas S."/>
            <person name="Nolan M."/>
            <person name="Glavina Del Rio T."/>
            <person name="Cheng J."/>
            <person name="Bruce D."/>
            <person name="Goodwin L."/>
            <person name="Pitluck S."/>
            <person name="Liolios K."/>
            <person name="Ivanova N."/>
            <person name="Mikhailova N."/>
            <person name="Pati A."/>
            <person name="Chen A."/>
            <person name="Palaniappan K."/>
            <person name="Land M."/>
            <person name="Hauser L."/>
            <person name="Chang Y."/>
            <person name="Jeffries C."/>
            <person name="Rohde M."/>
            <person name="Spring S."/>
            <person name="Goker M."/>
            <person name="Wirth R."/>
            <person name="Woyke T."/>
            <person name="Bristow J."/>
            <person name="Eisen J."/>
            <person name="Markowitz V."/>
            <person name="Hugenholtz P."/>
            <person name="Klenk H."/>
            <person name="Kyrpides N."/>
        </authorList>
    </citation>
    <scope>NUCLEOTIDE SEQUENCE [LARGE SCALE GENOMIC DNA]</scope>
    <source>
        <strain evidence="4">DSM 14429 / JCM 11212 / NBRC 100878 / IC-017</strain>
    </source>
</reference>
<dbReference type="Pfam" id="PF01266">
    <property type="entry name" value="DAO"/>
    <property type="match status" value="1"/>
</dbReference>
<feature type="domain" description="BFD-like [2Fe-2S]-binding" evidence="2">
    <location>
        <begin position="391"/>
        <end position="441"/>
    </location>
</feature>
<dbReference type="InterPro" id="IPR006076">
    <property type="entry name" value="FAD-dep_OxRdtase"/>
</dbReference>
<sequence length="463" mass="50390">MSYDVAIIGSGVVGLFIAYELAHYRVRVLVIDKEVEPGFGVSKGHAGVIHVVQPPFNSLRSKLAVEGNRLYDGIARRLHVKVRRLSALLVAKNPGQLIALPAVWLILNHVYGKQGFRVRVLGPRGLRRVEPNVSGLGAVEVDGYGVINSFELISQLYNFCRLNGIDFALSTEVRDAKVLGDEVVLVTSRGEYRAKYVVNSAGLYSTDIARLFGDEYRLEFGKGAMLVFWGEQVRNIVAPLQLIPNPKTKGGAIIPTVFGTTIWGPSLSMGDRGDRSVNEDDVNVLREKFGRLLRNKDFTPIKAYAGVRPIPEGDDFIITYSGSSRHVIHLIGIESPGLTSAPAIARRVVEMLREAGAMLTPKDGVKEVDPMVMTRDIIKDGGLISGDQGEVVCPCMGVTRADIREAIRRGARTLDGVIFRTGLGMGICQGMCLGRAIKVISEELGVDPRELTKSGGGSWLVTQ</sequence>
<dbReference type="CDD" id="cd19946">
    <property type="entry name" value="GlpA-like_Fer2_BFD-like"/>
    <property type="match status" value="1"/>
</dbReference>
<dbReference type="SUPFAM" id="SSF51905">
    <property type="entry name" value="FAD/NAD(P)-binding domain"/>
    <property type="match status" value="1"/>
</dbReference>
<dbReference type="HOGENOM" id="CLU_024775_3_1_2"/>
<dbReference type="PANTHER" id="PTHR42720">
    <property type="entry name" value="GLYCEROL-3-PHOSPHATE DEHYDROGENASE"/>
    <property type="match status" value="1"/>
</dbReference>
<dbReference type="KEGG" id="vdi:Vdis_0270"/>